<sequence>MCISWANSVNFNICTTSRHEFLINVRSFTSHSPNIRMKFARTITNLSEQFLQSTTSRTRIIYHYSVVIPINRFLHKRLQKPLSMNLNKIFLLNKVV</sequence>
<accession>A0A0A9DAP6</accession>
<evidence type="ECO:0000313" key="1">
    <source>
        <dbReference type="EMBL" id="JAD83768.1"/>
    </source>
</evidence>
<proteinExistence type="predicted"/>
<protein>
    <submittedName>
        <fullName evidence="1">Acid phosphatase, putative</fullName>
    </submittedName>
</protein>
<dbReference type="AlphaFoldDB" id="A0A0A9DAP6"/>
<reference evidence="1" key="2">
    <citation type="journal article" date="2015" name="Data Brief">
        <title>Shoot transcriptome of the giant reed, Arundo donax.</title>
        <authorList>
            <person name="Barrero R.A."/>
            <person name="Guerrero F.D."/>
            <person name="Moolhuijzen P."/>
            <person name="Goolsby J.A."/>
            <person name="Tidwell J."/>
            <person name="Bellgard S.E."/>
            <person name="Bellgard M.I."/>
        </authorList>
    </citation>
    <scope>NUCLEOTIDE SEQUENCE</scope>
    <source>
        <tissue evidence="1">Shoot tissue taken approximately 20 cm above the soil surface</tissue>
    </source>
</reference>
<reference evidence="1" key="1">
    <citation type="submission" date="2014-09" db="EMBL/GenBank/DDBJ databases">
        <authorList>
            <person name="Magalhaes I.L.F."/>
            <person name="Oliveira U."/>
            <person name="Santos F.R."/>
            <person name="Vidigal T.H.D.A."/>
            <person name="Brescovit A.D."/>
            <person name="Santos A.J."/>
        </authorList>
    </citation>
    <scope>NUCLEOTIDE SEQUENCE</scope>
    <source>
        <tissue evidence="1">Shoot tissue taken approximately 20 cm above the soil surface</tissue>
    </source>
</reference>
<name>A0A0A9DAP6_ARUDO</name>
<organism evidence="1">
    <name type="scientific">Arundo donax</name>
    <name type="common">Giant reed</name>
    <name type="synonym">Donax arundinaceus</name>
    <dbReference type="NCBI Taxonomy" id="35708"/>
    <lineage>
        <taxon>Eukaryota</taxon>
        <taxon>Viridiplantae</taxon>
        <taxon>Streptophyta</taxon>
        <taxon>Embryophyta</taxon>
        <taxon>Tracheophyta</taxon>
        <taxon>Spermatophyta</taxon>
        <taxon>Magnoliopsida</taxon>
        <taxon>Liliopsida</taxon>
        <taxon>Poales</taxon>
        <taxon>Poaceae</taxon>
        <taxon>PACMAD clade</taxon>
        <taxon>Arundinoideae</taxon>
        <taxon>Arundineae</taxon>
        <taxon>Arundo</taxon>
    </lineage>
</organism>
<dbReference type="EMBL" id="GBRH01214127">
    <property type="protein sequence ID" value="JAD83768.1"/>
    <property type="molecule type" value="Transcribed_RNA"/>
</dbReference>